<gene>
    <name evidence="1" type="ORF">BN1232_02633</name>
</gene>
<proteinExistence type="predicted"/>
<dbReference type="AlphaFoldDB" id="A0A0E4H0P6"/>
<evidence type="ECO:0000313" key="1">
    <source>
        <dbReference type="EMBL" id="CQD13391.1"/>
    </source>
</evidence>
<reference evidence="1 2" key="1">
    <citation type="submission" date="2015-03" db="EMBL/GenBank/DDBJ databases">
        <authorList>
            <person name="Urmite Genomes"/>
        </authorList>
    </citation>
    <scope>NUCLEOTIDE SEQUENCE [LARGE SCALE GENOMIC DNA]</scope>
    <source>
        <strain evidence="1 2">CSUR P1491</strain>
    </source>
</reference>
<protein>
    <submittedName>
        <fullName evidence="1">Uncharacterized protein</fullName>
    </submittedName>
</protein>
<accession>A0A0E4H0P6</accession>
<dbReference type="EMBL" id="CTEE01000001">
    <property type="protein sequence ID" value="CQD13391.1"/>
    <property type="molecule type" value="Genomic_DNA"/>
</dbReference>
<evidence type="ECO:0000313" key="2">
    <source>
        <dbReference type="Proteomes" id="UP000199251"/>
    </source>
</evidence>
<organism evidence="1 2">
    <name type="scientific">Mycobacterium lentiflavum</name>
    <dbReference type="NCBI Taxonomy" id="141349"/>
    <lineage>
        <taxon>Bacteria</taxon>
        <taxon>Bacillati</taxon>
        <taxon>Actinomycetota</taxon>
        <taxon>Actinomycetes</taxon>
        <taxon>Mycobacteriales</taxon>
        <taxon>Mycobacteriaceae</taxon>
        <taxon>Mycobacterium</taxon>
        <taxon>Mycobacterium simiae complex</taxon>
    </lineage>
</organism>
<name>A0A0E4H0P6_MYCLN</name>
<dbReference type="Proteomes" id="UP000199251">
    <property type="component" value="Unassembled WGS sequence"/>
</dbReference>
<sequence length="53" mass="5789">MLMQEPPGMQKLPHPEVVSGVSTITMATNSLLKRDTTNSILGERGRACLLYVC</sequence>